<sequence length="347" mass="39176">MMEKPQFYQILKDQKPDVLVFDIMQPWAVRVASSLNIPAIRYCNASAATCCYFGHLQLKPGVEFAFTALYLKDYEKEIERHIELEVVEEGERIMLLNSSRAIDAKYIDYLSEIGQSNILPTGVVIQDLEDAGDIEETELIKWIGKKEEHSTVYVSFGSECVLTKEEMEEVAYGLEVSNVHLIWVVRFPRGGQVVNLEEALPQGFLDRIGQRGRIVEGWAPQARILKHASIGAFVTHCGWNSTLESIEFGVPIIALPMNFCSDQPMNARSVVENGIAMEIARDGNGKLHKGYIAETIKEVILGEKIGDDLRRKVNSLGENVRLLREEQMDEVAEVIKQLCEKNQFKNA</sequence>
<evidence type="ECO:0000256" key="2">
    <source>
        <dbReference type="ARBA" id="ARBA00022676"/>
    </source>
</evidence>
<dbReference type="EMBL" id="JACXVP010000005">
    <property type="protein sequence ID" value="KAG5607969.1"/>
    <property type="molecule type" value="Genomic_DNA"/>
</dbReference>
<gene>
    <name evidence="4" type="ORF">H5410_029461</name>
</gene>
<organism evidence="4 5">
    <name type="scientific">Solanum commersonii</name>
    <name type="common">Commerson's wild potato</name>
    <name type="synonym">Commerson's nightshade</name>
    <dbReference type="NCBI Taxonomy" id="4109"/>
    <lineage>
        <taxon>Eukaryota</taxon>
        <taxon>Viridiplantae</taxon>
        <taxon>Streptophyta</taxon>
        <taxon>Embryophyta</taxon>
        <taxon>Tracheophyta</taxon>
        <taxon>Spermatophyta</taxon>
        <taxon>Magnoliopsida</taxon>
        <taxon>eudicotyledons</taxon>
        <taxon>Gunneridae</taxon>
        <taxon>Pentapetalae</taxon>
        <taxon>asterids</taxon>
        <taxon>lamiids</taxon>
        <taxon>Solanales</taxon>
        <taxon>Solanaceae</taxon>
        <taxon>Solanoideae</taxon>
        <taxon>Solaneae</taxon>
        <taxon>Solanum</taxon>
    </lineage>
</organism>
<comment type="caution">
    <text evidence="4">The sequence shown here is derived from an EMBL/GenBank/DDBJ whole genome shotgun (WGS) entry which is preliminary data.</text>
</comment>
<dbReference type="Proteomes" id="UP000824120">
    <property type="component" value="Chromosome 5"/>
</dbReference>
<name>A0A9J5Z516_SOLCO</name>
<accession>A0A9J5Z516</accession>
<proteinExistence type="inferred from homology"/>
<protein>
    <recommendedName>
        <fullName evidence="6">UDP-glycosyltransferases domain-containing protein</fullName>
    </recommendedName>
</protein>
<dbReference type="InterPro" id="IPR002213">
    <property type="entry name" value="UDP_glucos_trans"/>
</dbReference>
<dbReference type="CDD" id="cd03784">
    <property type="entry name" value="GT1_Gtf-like"/>
    <property type="match status" value="1"/>
</dbReference>
<dbReference type="GO" id="GO:0008194">
    <property type="term" value="F:UDP-glycosyltransferase activity"/>
    <property type="evidence" value="ECO:0007669"/>
    <property type="project" value="InterPro"/>
</dbReference>
<dbReference type="SUPFAM" id="SSF53756">
    <property type="entry name" value="UDP-Glycosyltransferase/glycogen phosphorylase"/>
    <property type="match status" value="1"/>
</dbReference>
<dbReference type="Gene3D" id="3.40.50.2000">
    <property type="entry name" value="Glycogen Phosphorylase B"/>
    <property type="match status" value="3"/>
</dbReference>
<keyword evidence="5" id="KW-1185">Reference proteome</keyword>
<dbReference type="AlphaFoldDB" id="A0A9J5Z516"/>
<dbReference type="FunFam" id="3.40.50.2000:FF:000060">
    <property type="entry name" value="Glycosyltransferase"/>
    <property type="match status" value="1"/>
</dbReference>
<dbReference type="PANTHER" id="PTHR48044">
    <property type="entry name" value="GLYCOSYLTRANSFERASE"/>
    <property type="match status" value="1"/>
</dbReference>
<dbReference type="Pfam" id="PF00201">
    <property type="entry name" value="UDPGT"/>
    <property type="match status" value="1"/>
</dbReference>
<evidence type="ECO:0000256" key="1">
    <source>
        <dbReference type="ARBA" id="ARBA00009995"/>
    </source>
</evidence>
<keyword evidence="3" id="KW-0808">Transferase</keyword>
<evidence type="ECO:0000256" key="3">
    <source>
        <dbReference type="ARBA" id="ARBA00022679"/>
    </source>
</evidence>
<evidence type="ECO:0008006" key="6">
    <source>
        <dbReference type="Google" id="ProtNLM"/>
    </source>
</evidence>
<reference evidence="4 5" key="1">
    <citation type="submission" date="2020-09" db="EMBL/GenBank/DDBJ databases">
        <title>De no assembly of potato wild relative species, Solanum commersonii.</title>
        <authorList>
            <person name="Cho K."/>
        </authorList>
    </citation>
    <scope>NUCLEOTIDE SEQUENCE [LARGE SCALE GENOMIC DNA]</scope>
    <source>
        <strain evidence="4">LZ3.2</strain>
        <tissue evidence="4">Leaf</tissue>
    </source>
</reference>
<evidence type="ECO:0000313" key="5">
    <source>
        <dbReference type="Proteomes" id="UP000824120"/>
    </source>
</evidence>
<dbReference type="GO" id="GO:0016138">
    <property type="term" value="P:glycoside biosynthetic process"/>
    <property type="evidence" value="ECO:0007669"/>
    <property type="project" value="UniProtKB-ARBA"/>
</dbReference>
<comment type="similarity">
    <text evidence="1">Belongs to the UDP-glycosyltransferase family.</text>
</comment>
<dbReference type="PANTHER" id="PTHR48044:SF45">
    <property type="entry name" value="GLYCOSYLTRANSFERASE"/>
    <property type="match status" value="1"/>
</dbReference>
<dbReference type="OrthoDB" id="5835829at2759"/>
<keyword evidence="2" id="KW-0328">Glycosyltransferase</keyword>
<evidence type="ECO:0000313" key="4">
    <source>
        <dbReference type="EMBL" id="KAG5607969.1"/>
    </source>
</evidence>